<proteinExistence type="predicted"/>
<evidence type="ECO:0008006" key="3">
    <source>
        <dbReference type="Google" id="ProtNLM"/>
    </source>
</evidence>
<comment type="caution">
    <text evidence="1">The sequence shown here is derived from an EMBL/GenBank/DDBJ whole genome shotgun (WGS) entry which is preliminary data.</text>
</comment>
<dbReference type="EMBL" id="JBFALK010000001">
    <property type="protein sequence ID" value="MEV0967363.1"/>
    <property type="molecule type" value="Genomic_DNA"/>
</dbReference>
<sequence>MNETPETGWYAVRCIFRWRQPYDTYEERLTLWRADSFDEAMAMAEREAEEYVDDRPFEYLGLAQAYYLDNETIGSGTEIFSLLRDSDLDPEEYLDTFFDTGRERHGHIS</sequence>
<dbReference type="Proteomes" id="UP001551675">
    <property type="component" value="Unassembled WGS sequence"/>
</dbReference>
<gene>
    <name evidence="1" type="ORF">AB0I59_01910</name>
</gene>
<reference evidence="1 2" key="1">
    <citation type="submission" date="2024-06" db="EMBL/GenBank/DDBJ databases">
        <title>The Natural Products Discovery Center: Release of the First 8490 Sequenced Strains for Exploring Actinobacteria Biosynthetic Diversity.</title>
        <authorList>
            <person name="Kalkreuter E."/>
            <person name="Kautsar S.A."/>
            <person name="Yang D."/>
            <person name="Bader C.D."/>
            <person name="Teijaro C.N."/>
            <person name="Fluegel L."/>
            <person name="Davis C.M."/>
            <person name="Simpson J.R."/>
            <person name="Lauterbach L."/>
            <person name="Steele A.D."/>
            <person name="Gui C."/>
            <person name="Meng S."/>
            <person name="Li G."/>
            <person name="Viehrig K."/>
            <person name="Ye F."/>
            <person name="Su P."/>
            <person name="Kiefer A.F."/>
            <person name="Nichols A."/>
            <person name="Cepeda A.J."/>
            <person name="Yan W."/>
            <person name="Fan B."/>
            <person name="Jiang Y."/>
            <person name="Adhikari A."/>
            <person name="Zheng C.-J."/>
            <person name="Schuster L."/>
            <person name="Cowan T.M."/>
            <person name="Smanski M.J."/>
            <person name="Chevrette M.G."/>
            <person name="De Carvalho L.P.S."/>
            <person name="Shen B."/>
        </authorList>
    </citation>
    <scope>NUCLEOTIDE SEQUENCE [LARGE SCALE GENOMIC DNA]</scope>
    <source>
        <strain evidence="1 2">NPDC050100</strain>
    </source>
</reference>
<protein>
    <recommendedName>
        <fullName evidence="3">DUF4288 domain-containing protein</fullName>
    </recommendedName>
</protein>
<dbReference type="RefSeq" id="WP_358129066.1">
    <property type="nucleotide sequence ID" value="NZ_JBFALK010000001.1"/>
</dbReference>
<name>A0ABV3G6V7_MICGL</name>
<evidence type="ECO:0000313" key="1">
    <source>
        <dbReference type="EMBL" id="MEV0967363.1"/>
    </source>
</evidence>
<accession>A0ABV3G6V7</accession>
<keyword evidence="2" id="KW-1185">Reference proteome</keyword>
<evidence type="ECO:0000313" key="2">
    <source>
        <dbReference type="Proteomes" id="UP001551675"/>
    </source>
</evidence>
<organism evidence="1 2">
    <name type="scientific">Microtetraspora glauca</name>
    <dbReference type="NCBI Taxonomy" id="1996"/>
    <lineage>
        <taxon>Bacteria</taxon>
        <taxon>Bacillati</taxon>
        <taxon>Actinomycetota</taxon>
        <taxon>Actinomycetes</taxon>
        <taxon>Streptosporangiales</taxon>
        <taxon>Streptosporangiaceae</taxon>
        <taxon>Microtetraspora</taxon>
    </lineage>
</organism>